<protein>
    <submittedName>
        <fullName evidence="1">Uncharacterized protein</fullName>
    </submittedName>
</protein>
<dbReference type="Proteomes" id="UP000275772">
    <property type="component" value="Unassembled WGS sequence"/>
</dbReference>
<name>A0A383V0M4_BLUHO</name>
<accession>A0A383V0M4</accession>
<reference evidence="1 2" key="1">
    <citation type="submission" date="2017-11" db="EMBL/GenBank/DDBJ databases">
        <authorList>
            <person name="Kracher B."/>
        </authorList>
    </citation>
    <scope>NUCLEOTIDE SEQUENCE [LARGE SCALE GENOMIC DNA]</scope>
    <source>
        <strain evidence="1 2">RACE1</strain>
    </source>
</reference>
<dbReference type="EMBL" id="UNSH01000074">
    <property type="protein sequence ID" value="SZF05210.1"/>
    <property type="molecule type" value="Genomic_DNA"/>
</dbReference>
<dbReference type="VEuPathDB" id="FungiDB:BLGHR1_16010"/>
<sequence>MSTFIDVSAHFTANPLRKITSSFKRLCSLSNYDISTPTLDENVDLQPINEALENLMNSLSNYTQNNVVLSSEDAIMDIRLSSIQKRLALHSIQLTSFIPLINSISSNATDIDVWNEVTQLVDTHELIQSAETNMTTGQHVDAYHRRCSAPLEGPDQIMGTLKEALRTELAGSVFENVRGFYKSYFEGPKWANHCEEIAKHYKNRPDKETIKFPKNPTEEHVWQ</sequence>
<dbReference type="AlphaFoldDB" id="A0A383V0M4"/>
<evidence type="ECO:0000313" key="1">
    <source>
        <dbReference type="EMBL" id="SZF05210.1"/>
    </source>
</evidence>
<proteinExistence type="predicted"/>
<gene>
    <name evidence="1" type="ORF">BLGHR1_16010</name>
</gene>
<organism evidence="1 2">
    <name type="scientific">Blumeria hordei</name>
    <name type="common">Barley powdery mildew</name>
    <name type="synonym">Blumeria graminis f. sp. hordei</name>
    <dbReference type="NCBI Taxonomy" id="2867405"/>
    <lineage>
        <taxon>Eukaryota</taxon>
        <taxon>Fungi</taxon>
        <taxon>Dikarya</taxon>
        <taxon>Ascomycota</taxon>
        <taxon>Pezizomycotina</taxon>
        <taxon>Leotiomycetes</taxon>
        <taxon>Erysiphales</taxon>
        <taxon>Erysiphaceae</taxon>
        <taxon>Blumeria</taxon>
    </lineage>
</organism>
<evidence type="ECO:0000313" key="2">
    <source>
        <dbReference type="Proteomes" id="UP000275772"/>
    </source>
</evidence>